<dbReference type="Proteomes" id="UP000638648">
    <property type="component" value="Unassembled WGS sequence"/>
</dbReference>
<evidence type="ECO:0000313" key="2">
    <source>
        <dbReference type="Proteomes" id="UP000638648"/>
    </source>
</evidence>
<dbReference type="GO" id="GO:0003677">
    <property type="term" value="F:DNA binding"/>
    <property type="evidence" value="ECO:0007669"/>
    <property type="project" value="UniProtKB-KW"/>
</dbReference>
<keyword evidence="2" id="KW-1185">Reference proteome</keyword>
<dbReference type="AlphaFoldDB" id="A0A927N3J5"/>
<dbReference type="InterPro" id="IPR036894">
    <property type="entry name" value="YbaB-like_sf"/>
</dbReference>
<gene>
    <name evidence="1" type="ORF">HEB94_008332</name>
</gene>
<name>A0A927N3J5_9ACTN</name>
<protein>
    <submittedName>
        <fullName evidence="1">DNA-binding protein YbaB</fullName>
    </submittedName>
</protein>
<dbReference type="EMBL" id="JADBEM010000001">
    <property type="protein sequence ID" value="MBE1611484.1"/>
    <property type="molecule type" value="Genomic_DNA"/>
</dbReference>
<sequence length="130" mass="14008">MTATNGPNFFGDLHADLDRSRRELEGTVAAISEIEDELTGQTFIGADSKKMVTVTLTRDGLVDQVTISPQWRTRITPTALGPAALSAYRAARASLAEEVAAAFADAGLDALSEQVRRRSRVSDNEDEGTR</sequence>
<keyword evidence="1" id="KW-0238">DNA-binding</keyword>
<accession>A0A927N3J5</accession>
<dbReference type="SUPFAM" id="SSF82607">
    <property type="entry name" value="YbaB-like"/>
    <property type="match status" value="1"/>
</dbReference>
<dbReference type="InterPro" id="IPR004401">
    <property type="entry name" value="YbaB/EbfC"/>
</dbReference>
<dbReference type="RefSeq" id="WP_192754691.1">
    <property type="nucleotide sequence ID" value="NZ_BAABJL010000178.1"/>
</dbReference>
<comment type="caution">
    <text evidence="1">The sequence shown here is derived from an EMBL/GenBank/DDBJ whole genome shotgun (WGS) entry which is preliminary data.</text>
</comment>
<reference evidence="1" key="1">
    <citation type="submission" date="2020-10" db="EMBL/GenBank/DDBJ databases">
        <title>Sequencing the genomes of 1000 actinobacteria strains.</title>
        <authorList>
            <person name="Klenk H.-P."/>
        </authorList>
    </citation>
    <scope>NUCLEOTIDE SEQUENCE</scope>
    <source>
        <strain evidence="1">DSM 45354</strain>
    </source>
</reference>
<dbReference type="Pfam" id="PF02575">
    <property type="entry name" value="YbaB_DNA_bd"/>
    <property type="match status" value="1"/>
</dbReference>
<dbReference type="Gene3D" id="3.30.1310.10">
    <property type="entry name" value="Nucleoid-associated protein YbaB-like domain"/>
    <property type="match status" value="1"/>
</dbReference>
<organism evidence="1 2">
    <name type="scientific">Actinopolymorpha pittospori</name>
    <dbReference type="NCBI Taxonomy" id="648752"/>
    <lineage>
        <taxon>Bacteria</taxon>
        <taxon>Bacillati</taxon>
        <taxon>Actinomycetota</taxon>
        <taxon>Actinomycetes</taxon>
        <taxon>Propionibacteriales</taxon>
        <taxon>Actinopolymorphaceae</taxon>
        <taxon>Actinopolymorpha</taxon>
    </lineage>
</organism>
<evidence type="ECO:0000313" key="1">
    <source>
        <dbReference type="EMBL" id="MBE1611484.1"/>
    </source>
</evidence>
<proteinExistence type="predicted"/>